<evidence type="ECO:0000256" key="5">
    <source>
        <dbReference type="RuleBase" id="RU363041"/>
    </source>
</evidence>
<evidence type="ECO:0000256" key="1">
    <source>
        <dbReference type="ARBA" id="ARBA00004141"/>
    </source>
</evidence>
<comment type="caution">
    <text evidence="6">The sequence shown here is derived from an EMBL/GenBank/DDBJ whole genome shotgun (WGS) entry which is preliminary data.</text>
</comment>
<keyword evidence="5" id="KW-1003">Cell membrane</keyword>
<evidence type="ECO:0000313" key="6">
    <source>
        <dbReference type="EMBL" id="OGY19019.1"/>
    </source>
</evidence>
<feature type="transmembrane region" description="Helical" evidence="5">
    <location>
        <begin position="7"/>
        <end position="35"/>
    </location>
</feature>
<dbReference type="GO" id="GO:0005886">
    <property type="term" value="C:plasma membrane"/>
    <property type="evidence" value="ECO:0007669"/>
    <property type="project" value="UniProtKB-SubCell"/>
</dbReference>
<dbReference type="PANTHER" id="PTHR43701">
    <property type="entry name" value="MEMBRANE TRANSPORTER PROTEIN MJ0441-RELATED"/>
    <property type="match status" value="1"/>
</dbReference>
<protein>
    <recommendedName>
        <fullName evidence="5">Probable membrane transporter protein</fullName>
    </recommendedName>
</protein>
<evidence type="ECO:0000256" key="4">
    <source>
        <dbReference type="ARBA" id="ARBA00023136"/>
    </source>
</evidence>
<organism evidence="6 7">
    <name type="scientific">Candidatus Chisholmbacteria bacterium RIFCSPHIGHO2_01_FULL_48_12</name>
    <dbReference type="NCBI Taxonomy" id="1797589"/>
    <lineage>
        <taxon>Bacteria</taxon>
        <taxon>Candidatus Chisholmiibacteriota</taxon>
    </lineage>
</organism>
<keyword evidence="4 5" id="KW-0472">Membrane</keyword>
<feature type="transmembrane region" description="Helical" evidence="5">
    <location>
        <begin position="202"/>
        <end position="220"/>
    </location>
</feature>
<feature type="transmembrane region" description="Helical" evidence="5">
    <location>
        <begin position="97"/>
        <end position="115"/>
    </location>
</feature>
<proteinExistence type="inferred from homology"/>
<dbReference type="STRING" id="1797589.A2784_00370"/>
<dbReference type="InterPro" id="IPR002781">
    <property type="entry name" value="TM_pro_TauE-like"/>
</dbReference>
<feature type="transmembrane region" description="Helical" evidence="5">
    <location>
        <begin position="71"/>
        <end position="91"/>
    </location>
</feature>
<dbReference type="Proteomes" id="UP000177324">
    <property type="component" value="Unassembled WGS sequence"/>
</dbReference>
<evidence type="ECO:0000313" key="7">
    <source>
        <dbReference type="Proteomes" id="UP000177324"/>
    </source>
</evidence>
<evidence type="ECO:0000256" key="3">
    <source>
        <dbReference type="ARBA" id="ARBA00022989"/>
    </source>
</evidence>
<evidence type="ECO:0000256" key="2">
    <source>
        <dbReference type="ARBA" id="ARBA00022692"/>
    </source>
</evidence>
<dbReference type="EMBL" id="MHCH01000005">
    <property type="protein sequence ID" value="OGY19019.1"/>
    <property type="molecule type" value="Genomic_DNA"/>
</dbReference>
<comment type="subcellular location">
    <subcellularLocation>
        <location evidence="5">Cell membrane</location>
        <topology evidence="5">Multi-pass membrane protein</topology>
    </subcellularLocation>
    <subcellularLocation>
        <location evidence="1">Membrane</location>
        <topology evidence="1">Multi-pass membrane protein</topology>
    </subcellularLocation>
</comment>
<comment type="similarity">
    <text evidence="5">Belongs to the 4-toluene sulfonate uptake permease (TSUP) (TC 2.A.102) family.</text>
</comment>
<feature type="transmembrane region" description="Helical" evidence="5">
    <location>
        <begin position="226"/>
        <end position="244"/>
    </location>
</feature>
<feature type="transmembrane region" description="Helical" evidence="5">
    <location>
        <begin position="136"/>
        <end position="164"/>
    </location>
</feature>
<gene>
    <name evidence="6" type="ORF">A2784_00370</name>
</gene>
<dbReference type="Pfam" id="PF01925">
    <property type="entry name" value="TauE"/>
    <property type="match status" value="1"/>
</dbReference>
<reference evidence="6 7" key="1">
    <citation type="journal article" date="2016" name="Nat. Commun.">
        <title>Thousands of microbial genomes shed light on interconnected biogeochemical processes in an aquifer system.</title>
        <authorList>
            <person name="Anantharaman K."/>
            <person name="Brown C.T."/>
            <person name="Hug L.A."/>
            <person name="Sharon I."/>
            <person name="Castelle C.J."/>
            <person name="Probst A.J."/>
            <person name="Thomas B.C."/>
            <person name="Singh A."/>
            <person name="Wilkins M.J."/>
            <person name="Karaoz U."/>
            <person name="Brodie E.L."/>
            <person name="Williams K.H."/>
            <person name="Hubbard S.S."/>
            <person name="Banfield J.F."/>
        </authorList>
    </citation>
    <scope>NUCLEOTIDE SEQUENCE [LARGE SCALE GENOMIC DNA]</scope>
</reference>
<accession>A0A1G1VUF9</accession>
<dbReference type="InterPro" id="IPR051598">
    <property type="entry name" value="TSUP/Inactive_protease-like"/>
</dbReference>
<dbReference type="PANTHER" id="PTHR43701:SF5">
    <property type="entry name" value="MEMBRANE TRANSPORTER PROTEIN-RELATED"/>
    <property type="match status" value="1"/>
</dbReference>
<keyword evidence="2 5" id="KW-0812">Transmembrane</keyword>
<sequence>MTTFISVFMVGILASTFGTIVGGGTLLSIPFLMIVGLPPQVAIATERFGGIGQTITAFLKFFHSKKIAWEYIPILTLVSLAGSLIGANILVSINPAVLHNIVGITILVLLPLVFLKKSLGIEHSQVSRNKIIIGSIVYFLVQIFAAFFGGGTGTLIAYTLMYFFGLTIIEATATKTIPWFFLSITSLLIFAWKGIIDYKIGAILLVGMAVGSHLGAHIALKKGNVWVKRLFFFFVLISVVKLLFF</sequence>
<keyword evidence="3 5" id="KW-1133">Transmembrane helix</keyword>
<name>A0A1G1VUF9_9BACT</name>
<dbReference type="AlphaFoldDB" id="A0A1G1VUF9"/>
<feature type="transmembrane region" description="Helical" evidence="5">
    <location>
        <begin position="176"/>
        <end position="195"/>
    </location>
</feature>